<evidence type="ECO:0000313" key="2">
    <source>
        <dbReference type="EMBL" id="GAA1939073.1"/>
    </source>
</evidence>
<keyword evidence="1" id="KW-0812">Transmembrane</keyword>
<evidence type="ECO:0000313" key="3">
    <source>
        <dbReference type="Proteomes" id="UP001501343"/>
    </source>
</evidence>
<comment type="caution">
    <text evidence="2">The sequence shown here is derived from an EMBL/GenBank/DDBJ whole genome shotgun (WGS) entry which is preliminary data.</text>
</comment>
<name>A0ABP5BAS5_9MICO</name>
<keyword evidence="3" id="KW-1185">Reference proteome</keyword>
<keyword evidence="1" id="KW-1133">Transmembrane helix</keyword>
<gene>
    <name evidence="2" type="ORF">GCM10009775_33980</name>
</gene>
<dbReference type="EMBL" id="BAAAOF010000008">
    <property type="protein sequence ID" value="GAA1939073.1"/>
    <property type="molecule type" value="Genomic_DNA"/>
</dbReference>
<proteinExistence type="predicted"/>
<protein>
    <submittedName>
        <fullName evidence="2">Uncharacterized protein</fullName>
    </submittedName>
</protein>
<reference evidence="3" key="1">
    <citation type="journal article" date="2019" name="Int. J. Syst. Evol. Microbiol.">
        <title>The Global Catalogue of Microorganisms (GCM) 10K type strain sequencing project: providing services to taxonomists for standard genome sequencing and annotation.</title>
        <authorList>
            <consortium name="The Broad Institute Genomics Platform"/>
            <consortium name="The Broad Institute Genome Sequencing Center for Infectious Disease"/>
            <person name="Wu L."/>
            <person name="Ma J."/>
        </authorList>
    </citation>
    <scope>NUCLEOTIDE SEQUENCE [LARGE SCALE GENOMIC DNA]</scope>
    <source>
        <strain evidence="3">JCM 14900</strain>
    </source>
</reference>
<evidence type="ECO:0000256" key="1">
    <source>
        <dbReference type="SAM" id="Phobius"/>
    </source>
</evidence>
<accession>A0ABP5BAS5</accession>
<keyword evidence="1" id="KW-0472">Membrane</keyword>
<dbReference type="Proteomes" id="UP001501343">
    <property type="component" value="Unassembled WGS sequence"/>
</dbReference>
<sequence>MERMDLVALELFFVGLLALASLAIVFVSVVVLKNLYRGQR</sequence>
<organism evidence="2 3">
    <name type="scientific">Microbacterium aoyamense</name>
    <dbReference type="NCBI Taxonomy" id="344166"/>
    <lineage>
        <taxon>Bacteria</taxon>
        <taxon>Bacillati</taxon>
        <taxon>Actinomycetota</taxon>
        <taxon>Actinomycetes</taxon>
        <taxon>Micrococcales</taxon>
        <taxon>Microbacteriaceae</taxon>
        <taxon>Microbacterium</taxon>
    </lineage>
</organism>
<feature type="transmembrane region" description="Helical" evidence="1">
    <location>
        <begin position="12"/>
        <end position="32"/>
    </location>
</feature>